<feature type="domain" description="Galactosyltransferase C-terminal" evidence="2">
    <location>
        <begin position="162"/>
        <end position="219"/>
    </location>
</feature>
<dbReference type="SUPFAM" id="SSF53448">
    <property type="entry name" value="Nucleotide-diphospho-sugar transferases"/>
    <property type="match status" value="1"/>
</dbReference>
<dbReference type="RefSeq" id="WP_265788044.1">
    <property type="nucleotide sequence ID" value="NZ_BAABRS010000001.1"/>
</dbReference>
<keyword evidence="4" id="KW-1185">Reference proteome</keyword>
<dbReference type="Gene3D" id="3.90.550.10">
    <property type="entry name" value="Spore Coat Polysaccharide Biosynthesis Protein SpsA, Chain A"/>
    <property type="match status" value="1"/>
</dbReference>
<dbReference type="Proteomes" id="UP001207337">
    <property type="component" value="Unassembled WGS sequence"/>
</dbReference>
<name>A0ABT3PWL0_9BACT</name>
<organism evidence="3 4">
    <name type="scientific">Fodinibius salicampi</name>
    <dbReference type="NCBI Taxonomy" id="1920655"/>
    <lineage>
        <taxon>Bacteria</taxon>
        <taxon>Pseudomonadati</taxon>
        <taxon>Balneolota</taxon>
        <taxon>Balneolia</taxon>
        <taxon>Balneolales</taxon>
        <taxon>Balneolaceae</taxon>
        <taxon>Fodinibius</taxon>
    </lineage>
</organism>
<evidence type="ECO:0000313" key="4">
    <source>
        <dbReference type="Proteomes" id="UP001207337"/>
    </source>
</evidence>
<reference evidence="3 4" key="1">
    <citation type="submission" date="2021-11" db="EMBL/GenBank/DDBJ databases">
        <title>Aliifidinibius sp. nov., a new bacterium isolated from saline soil.</title>
        <authorList>
            <person name="Galisteo C."/>
            <person name="De La Haba R."/>
            <person name="Sanchez-Porro C."/>
            <person name="Ventosa A."/>
        </authorList>
    </citation>
    <scope>NUCLEOTIDE SEQUENCE [LARGE SCALE GENOMIC DNA]</scope>
    <source>
        <strain evidence="3 4">KACC 190600</strain>
    </source>
</reference>
<comment type="caution">
    <text evidence="3">The sequence shown here is derived from an EMBL/GenBank/DDBJ whole genome shotgun (WGS) entry which is preliminary data.</text>
</comment>
<dbReference type="InterPro" id="IPR029044">
    <property type="entry name" value="Nucleotide-diphossugar_trans"/>
</dbReference>
<dbReference type="Pfam" id="PF02709">
    <property type="entry name" value="Glyco_transf_7C"/>
    <property type="match status" value="1"/>
</dbReference>
<accession>A0ABT3PWL0</accession>
<keyword evidence="1" id="KW-0808">Transferase</keyword>
<evidence type="ECO:0000259" key="2">
    <source>
        <dbReference type="Pfam" id="PF02709"/>
    </source>
</evidence>
<protein>
    <recommendedName>
        <fullName evidence="2">Galactosyltransferase C-terminal domain-containing protein</fullName>
    </recommendedName>
</protein>
<proteinExistence type="predicted"/>
<dbReference type="EMBL" id="JAJNDC010000001">
    <property type="protein sequence ID" value="MCW9712245.1"/>
    <property type="molecule type" value="Genomic_DNA"/>
</dbReference>
<evidence type="ECO:0000313" key="3">
    <source>
        <dbReference type="EMBL" id="MCW9712245.1"/>
    </source>
</evidence>
<dbReference type="InterPro" id="IPR027791">
    <property type="entry name" value="Galactosyl_T_C"/>
</dbReference>
<sequence length="260" mass="30198">MSEKTSIEDVTFLIPVRVDSIVRLENIMLVTDFLLTHFETSIHLLEATAYNNKVLERLLPSGVNITFVEDHDPVFHRTKYINQLVERSSTPYLAVWDTDVIVSPDQLIQSVNLLRNEEADFVYPYEDKFLDTSSILRELYIKSRDLDLLKEHAGKMKELYSPNPVGGGFLAEREAYIKSGMENEHYYGWGREDGDRLNRWEILDFTVERVPGPLFHLTHDRGENSTFHAEEQKNIKISEIYRIASMSKKELGEEVNSWRG</sequence>
<evidence type="ECO:0000256" key="1">
    <source>
        <dbReference type="ARBA" id="ARBA00022679"/>
    </source>
</evidence>
<gene>
    <name evidence="3" type="ORF">LQ318_04925</name>
</gene>